<dbReference type="InterPro" id="IPR000917">
    <property type="entry name" value="Sulfatase_N"/>
</dbReference>
<dbReference type="EC" id="3.1.6.1" evidence="5"/>
<feature type="domain" description="Sulfatase N-terminal" evidence="8">
    <location>
        <begin position="32"/>
        <end position="378"/>
    </location>
</feature>
<dbReference type="Pfam" id="PF00884">
    <property type="entry name" value="Sulfatase"/>
    <property type="match status" value="1"/>
</dbReference>
<organism evidence="9 10">
    <name type="scientific">Gonapodya prolifera (strain JEL478)</name>
    <name type="common">Monoblepharis prolifera</name>
    <dbReference type="NCBI Taxonomy" id="1344416"/>
    <lineage>
        <taxon>Eukaryota</taxon>
        <taxon>Fungi</taxon>
        <taxon>Fungi incertae sedis</taxon>
        <taxon>Chytridiomycota</taxon>
        <taxon>Chytridiomycota incertae sedis</taxon>
        <taxon>Monoblepharidomycetes</taxon>
        <taxon>Monoblepharidales</taxon>
        <taxon>Gonapodyaceae</taxon>
        <taxon>Gonapodya</taxon>
    </lineage>
</organism>
<evidence type="ECO:0000256" key="1">
    <source>
        <dbReference type="ARBA" id="ARBA00008779"/>
    </source>
</evidence>
<evidence type="ECO:0000256" key="5">
    <source>
        <dbReference type="PIRNR" id="PIRNR000972"/>
    </source>
</evidence>
<protein>
    <recommendedName>
        <fullName evidence="5">Arylsulfatase</fullName>
        <shortName evidence="5">AS</shortName>
        <ecNumber evidence="5">3.1.6.1</ecNumber>
    </recommendedName>
    <alternativeName>
        <fullName evidence="5">Aryl-sulfate sulphohydrolase</fullName>
    </alternativeName>
</protein>
<dbReference type="GO" id="GO:0005539">
    <property type="term" value="F:glycosaminoglycan binding"/>
    <property type="evidence" value="ECO:0007669"/>
    <property type="project" value="TreeGrafter"/>
</dbReference>
<feature type="chain" id="PRO_5007296278" description="Arylsulfatase" evidence="7">
    <location>
        <begin position="27"/>
        <end position="600"/>
    </location>
</feature>
<proteinExistence type="inferred from homology"/>
<keyword evidence="10" id="KW-1185">Reference proteome</keyword>
<keyword evidence="4" id="KW-0325">Glycoprotein</keyword>
<gene>
    <name evidence="9" type="ORF">M427DRAFT_110506</name>
</gene>
<evidence type="ECO:0000256" key="2">
    <source>
        <dbReference type="ARBA" id="ARBA00022729"/>
    </source>
</evidence>
<dbReference type="STRING" id="1344416.A0A139AKU7"/>
<dbReference type="CDD" id="cd16147">
    <property type="entry name" value="G6S"/>
    <property type="match status" value="1"/>
</dbReference>
<name>A0A139AKU7_GONPJ</name>
<dbReference type="AlphaFoldDB" id="A0A139AKU7"/>
<dbReference type="EMBL" id="KQ965747">
    <property type="protein sequence ID" value="KXS17421.1"/>
    <property type="molecule type" value="Genomic_DNA"/>
</dbReference>
<dbReference type="PIRSF" id="PIRSF000972">
    <property type="entry name" value="Arylsulf_plant"/>
    <property type="match status" value="1"/>
</dbReference>
<feature type="signal peptide" evidence="7">
    <location>
        <begin position="1"/>
        <end position="26"/>
    </location>
</feature>
<evidence type="ECO:0000313" key="9">
    <source>
        <dbReference type="EMBL" id="KXS17421.1"/>
    </source>
</evidence>
<dbReference type="InterPro" id="IPR017850">
    <property type="entry name" value="Alkaline_phosphatase_core_sf"/>
</dbReference>
<dbReference type="SUPFAM" id="SSF53649">
    <property type="entry name" value="Alkaline phosphatase-like"/>
    <property type="match status" value="1"/>
</dbReference>
<dbReference type="PROSITE" id="PS00149">
    <property type="entry name" value="SULFATASE_2"/>
    <property type="match status" value="1"/>
</dbReference>
<dbReference type="OrthoDB" id="103349at2759"/>
<dbReference type="PANTHER" id="PTHR43108:SF8">
    <property type="entry name" value="SD21168P"/>
    <property type="match status" value="1"/>
</dbReference>
<keyword evidence="3 5" id="KW-0378">Hydrolase</keyword>
<dbReference type="GO" id="GO:0018958">
    <property type="term" value="P:phenol-containing compound metabolic process"/>
    <property type="evidence" value="ECO:0007669"/>
    <property type="project" value="InterPro"/>
</dbReference>
<comment type="PTM">
    <text evidence="6">The conversion to 3-oxoalanine (also known as C-formylglycine, FGly), of a serine or cysteine residue in prokaryotes and of a cysteine residue in eukaryotes, is critical for catalytic activity.</text>
</comment>
<evidence type="ECO:0000256" key="3">
    <source>
        <dbReference type="ARBA" id="ARBA00022801"/>
    </source>
</evidence>
<dbReference type="GO" id="GO:0004065">
    <property type="term" value="F:arylsulfatase activity"/>
    <property type="evidence" value="ECO:0007669"/>
    <property type="project" value="UniProtKB-UniRule"/>
</dbReference>
<dbReference type="PANTHER" id="PTHR43108">
    <property type="entry name" value="N-ACETYLGLUCOSAMINE-6-SULFATASE FAMILY MEMBER"/>
    <property type="match status" value="1"/>
</dbReference>
<dbReference type="PROSITE" id="PS00523">
    <property type="entry name" value="SULFATASE_1"/>
    <property type="match status" value="1"/>
</dbReference>
<dbReference type="Proteomes" id="UP000070544">
    <property type="component" value="Unassembled WGS sequence"/>
</dbReference>
<dbReference type="InterPro" id="IPR012083">
    <property type="entry name" value="Arylsulfatase"/>
</dbReference>
<comment type="catalytic activity">
    <reaction evidence="5">
        <text>an aryl sulfate + H2O = a phenol + sulfate + H(+)</text>
        <dbReference type="Rhea" id="RHEA:17261"/>
        <dbReference type="ChEBI" id="CHEBI:15377"/>
        <dbReference type="ChEBI" id="CHEBI:15378"/>
        <dbReference type="ChEBI" id="CHEBI:16189"/>
        <dbReference type="ChEBI" id="CHEBI:33853"/>
        <dbReference type="ChEBI" id="CHEBI:140317"/>
        <dbReference type="EC" id="3.1.6.1"/>
    </reaction>
</comment>
<keyword evidence="2 7" id="KW-0732">Signal</keyword>
<evidence type="ECO:0000256" key="6">
    <source>
        <dbReference type="PIRSR" id="PIRSR000972-50"/>
    </source>
</evidence>
<evidence type="ECO:0000259" key="8">
    <source>
        <dbReference type="Pfam" id="PF00884"/>
    </source>
</evidence>
<comment type="similarity">
    <text evidence="1 5">Belongs to the sulfatase family.</text>
</comment>
<evidence type="ECO:0000256" key="7">
    <source>
        <dbReference type="SAM" id="SignalP"/>
    </source>
</evidence>
<evidence type="ECO:0000313" key="10">
    <source>
        <dbReference type="Proteomes" id="UP000070544"/>
    </source>
</evidence>
<feature type="modified residue" description="3-oxoalanine (Cys)" evidence="6">
    <location>
        <position position="76"/>
    </location>
</feature>
<dbReference type="InterPro" id="IPR024607">
    <property type="entry name" value="Sulfatase_CS"/>
</dbReference>
<accession>A0A139AKU7</accession>
<reference evidence="9 10" key="1">
    <citation type="journal article" date="2015" name="Genome Biol. Evol.">
        <title>Phylogenomic analyses indicate that early fungi evolved digesting cell walls of algal ancestors of land plants.</title>
        <authorList>
            <person name="Chang Y."/>
            <person name="Wang S."/>
            <person name="Sekimoto S."/>
            <person name="Aerts A.L."/>
            <person name="Choi C."/>
            <person name="Clum A."/>
            <person name="LaButti K.M."/>
            <person name="Lindquist E.A."/>
            <person name="Yee Ngan C."/>
            <person name="Ohm R.A."/>
            <person name="Salamov A.A."/>
            <person name="Grigoriev I.V."/>
            <person name="Spatafora J.W."/>
            <person name="Berbee M.L."/>
        </authorList>
    </citation>
    <scope>NUCLEOTIDE SEQUENCE [LARGE SCALE GENOMIC DNA]</scope>
    <source>
        <strain evidence="9 10">JEL478</strain>
    </source>
</reference>
<dbReference type="GO" id="GO:0008449">
    <property type="term" value="F:N-acetylglucosamine-6-sulfatase activity"/>
    <property type="evidence" value="ECO:0007669"/>
    <property type="project" value="TreeGrafter"/>
</dbReference>
<evidence type="ECO:0000256" key="4">
    <source>
        <dbReference type="ARBA" id="ARBA00023180"/>
    </source>
</evidence>
<dbReference type="OMA" id="WCHGEHE"/>
<sequence length="600" mass="66641">MRFLAVLPALLAATASLASLVPGSHGWPAQKPNIIFILTDDQDVKLNSLDYMPLLKKHMVDQGTSFTRHYCTVSVCCPSRASMWTGLHAHNTNVTHVNPIHGGYYKFMKQGFNDKYLPIWLQQGGYKTYYSGKFLNVHNITNYNNPFPAGWTGSDFLLEPYTYQYNMPGSTKNQAPPQVYNGTYNTNFVFASAFEFLDEAAADPNGSPFFLTINPIAPHFEAPAPFPNGGLGPPVSDTPYKDMFKDLIAPRTPNFNPDVPSGGGWVRNLPKLTDSYIATNDEWYRLRLRSLQSVDAKIDELFSRLDALDLLDNTYVIYSSDNGFHIGNHRLPPGKLCPYEEDVNVPFIVRGPGVACGRVADVVTSHVDLAPTVLKLAGLPLRDEFDGTPIPVTAPDLDWANVAGRKREVTLAEMWIQGISSVSEVTGQILNTASLNTTYKSLRLVGSNYNLFYGIWCNNDHELYDMQKDPYQMSNLFPAGFNTTGDKTAIIPGLCASAQTVASRIDALMFILKTCKGAACRNPWQALLGSHAPVASLKDALDPKYDRFFNSVPRVQFAKCTPAQFLEFERPLFEEWKQNNATQAIGPQPSLAAIYKRCKN</sequence>
<dbReference type="Gene3D" id="3.40.720.10">
    <property type="entry name" value="Alkaline Phosphatase, subunit A"/>
    <property type="match status" value="1"/>
</dbReference>